<dbReference type="Proteomes" id="UP001180825">
    <property type="component" value="Unassembled WGS sequence"/>
</dbReference>
<keyword evidence="1" id="KW-0472">Membrane</keyword>
<feature type="transmembrane region" description="Helical" evidence="1">
    <location>
        <begin position="39"/>
        <end position="57"/>
    </location>
</feature>
<feature type="transmembrane region" description="Helical" evidence="1">
    <location>
        <begin position="6"/>
        <end position="27"/>
    </location>
</feature>
<dbReference type="InterPro" id="IPR008756">
    <property type="entry name" value="Peptidase_M56"/>
</dbReference>
<keyword evidence="4" id="KW-1185">Reference proteome</keyword>
<proteinExistence type="predicted"/>
<feature type="transmembrane region" description="Helical" evidence="1">
    <location>
        <begin position="94"/>
        <end position="111"/>
    </location>
</feature>
<dbReference type="RefSeq" id="WP_310324283.1">
    <property type="nucleotide sequence ID" value="NZ_JAVDXV010000001.1"/>
</dbReference>
<dbReference type="CDD" id="cd07341">
    <property type="entry name" value="M56_BlaR1_MecR1_like"/>
    <property type="match status" value="1"/>
</dbReference>
<dbReference type="EMBL" id="JAVDXV010000001">
    <property type="protein sequence ID" value="MDR7331313.1"/>
    <property type="molecule type" value="Genomic_DNA"/>
</dbReference>
<dbReference type="PANTHER" id="PTHR34978">
    <property type="entry name" value="POSSIBLE SENSOR-TRANSDUCER PROTEIN BLAR"/>
    <property type="match status" value="1"/>
</dbReference>
<dbReference type="InterPro" id="IPR052173">
    <property type="entry name" value="Beta-lactam_resp_regulator"/>
</dbReference>
<comment type="caution">
    <text evidence="3">The sequence shown here is derived from an EMBL/GenBank/DDBJ whole genome shotgun (WGS) entry which is preliminary data.</text>
</comment>
<name>A0ABU2A287_9BURK</name>
<organism evidence="3 4">
    <name type="scientific">Roseateles asaccharophilus</name>
    <dbReference type="NCBI Taxonomy" id="582607"/>
    <lineage>
        <taxon>Bacteria</taxon>
        <taxon>Pseudomonadati</taxon>
        <taxon>Pseudomonadota</taxon>
        <taxon>Betaproteobacteria</taxon>
        <taxon>Burkholderiales</taxon>
        <taxon>Sphaerotilaceae</taxon>
        <taxon>Roseateles</taxon>
    </lineage>
</organism>
<feature type="transmembrane region" description="Helical" evidence="1">
    <location>
        <begin position="177"/>
        <end position="196"/>
    </location>
</feature>
<sequence>MTTHHLLEGLLRLALLFSAAVVLVALLRPLLLKRLGAGAAYAAWLLVPALLLTPALPRPQPVQEPLPRVMQAVGLPLPPALPALDTTPAAPGHGAPWLALWLSGTALSLALQCRRQWRLQRLGARLPAGHSPALVGVIRPRLRLPVDFEQRFSPVERTLILQHVDVHRRRGDNAWNLLAGLLLALQWFNPLAHWAWRRLRADQELACDAAVLATQPQATPDYTRALLLAHGLHAHAAPLASHWRSTHPLVERIAMLKHPRISTPRRRGLLAGALLTVTALTYAAQAADAPAPGEYDPATLEVRWQDKQGGTQARWTVQLPWHFFVTNKPLELPARDSGGTVDVTLQGSRAPDGHRQIEVSLRDRQTLAPLPTTQWLSSRAGSDAQARVSQGPQGGEVVVRFMAP</sequence>
<evidence type="ECO:0000256" key="1">
    <source>
        <dbReference type="SAM" id="Phobius"/>
    </source>
</evidence>
<reference evidence="3 4" key="1">
    <citation type="submission" date="2023-07" db="EMBL/GenBank/DDBJ databases">
        <title>Sorghum-associated microbial communities from plants grown in Nebraska, USA.</title>
        <authorList>
            <person name="Schachtman D."/>
        </authorList>
    </citation>
    <scope>NUCLEOTIDE SEQUENCE [LARGE SCALE GENOMIC DNA]</scope>
    <source>
        <strain evidence="3 4">BE316</strain>
    </source>
</reference>
<keyword evidence="1" id="KW-0812">Transmembrane</keyword>
<dbReference type="Pfam" id="PF05569">
    <property type="entry name" value="Peptidase_M56"/>
    <property type="match status" value="1"/>
</dbReference>
<accession>A0ABU2A287</accession>
<dbReference type="PANTHER" id="PTHR34978:SF3">
    <property type="entry name" value="SLR0241 PROTEIN"/>
    <property type="match status" value="1"/>
</dbReference>
<evidence type="ECO:0000313" key="3">
    <source>
        <dbReference type="EMBL" id="MDR7331313.1"/>
    </source>
</evidence>
<evidence type="ECO:0000259" key="2">
    <source>
        <dbReference type="Pfam" id="PF05569"/>
    </source>
</evidence>
<keyword evidence="1" id="KW-1133">Transmembrane helix</keyword>
<feature type="domain" description="Peptidase M56" evidence="2">
    <location>
        <begin position="131"/>
        <end position="256"/>
    </location>
</feature>
<gene>
    <name evidence="3" type="ORF">J2X21_000425</name>
</gene>
<evidence type="ECO:0000313" key="4">
    <source>
        <dbReference type="Proteomes" id="UP001180825"/>
    </source>
</evidence>
<protein>
    <submittedName>
        <fullName evidence="3">Beta-lactamase regulating signal transducer with metallopeptidase domain</fullName>
    </submittedName>
</protein>